<evidence type="ECO:0000313" key="2">
    <source>
        <dbReference type="Proteomes" id="UP001500442"/>
    </source>
</evidence>
<evidence type="ECO:0000313" key="1">
    <source>
        <dbReference type="EMBL" id="GAA2280946.1"/>
    </source>
</evidence>
<gene>
    <name evidence="1" type="ORF">GCM10010368_58860</name>
</gene>
<organism evidence="1 2">
    <name type="scientific">Streptomyces roseiscleroticus</name>
    <dbReference type="NCBI Taxonomy" id="1972"/>
    <lineage>
        <taxon>Bacteria</taxon>
        <taxon>Bacillati</taxon>
        <taxon>Actinomycetota</taxon>
        <taxon>Actinomycetes</taxon>
        <taxon>Kitasatosporales</taxon>
        <taxon>Streptomycetaceae</taxon>
        <taxon>Streptomyces</taxon>
    </lineage>
</organism>
<proteinExistence type="predicted"/>
<dbReference type="Proteomes" id="UP001500442">
    <property type="component" value="Unassembled WGS sequence"/>
</dbReference>
<dbReference type="EMBL" id="BAAASN010000022">
    <property type="protein sequence ID" value="GAA2280946.1"/>
    <property type="molecule type" value="Genomic_DNA"/>
</dbReference>
<keyword evidence="2" id="KW-1185">Reference proteome</keyword>
<accession>A0ABP5RY00</accession>
<comment type="caution">
    <text evidence="1">The sequence shown here is derived from an EMBL/GenBank/DDBJ whole genome shotgun (WGS) entry which is preliminary data.</text>
</comment>
<sequence length="121" mass="13150">MTRATQVEQKVRVKRCQSPCVRNLRSITSPACLTFTLSAYFRSTASPQVTPVLEGTTVMPSGNRLRQRVTSTALLTATVTCAGMLSAPAYAHDRPHLSVPDNCSEDVPVVCRFDVPRAPTT</sequence>
<reference evidence="2" key="1">
    <citation type="journal article" date="2019" name="Int. J. Syst. Evol. Microbiol.">
        <title>The Global Catalogue of Microorganisms (GCM) 10K type strain sequencing project: providing services to taxonomists for standard genome sequencing and annotation.</title>
        <authorList>
            <consortium name="The Broad Institute Genomics Platform"/>
            <consortium name="The Broad Institute Genome Sequencing Center for Infectious Disease"/>
            <person name="Wu L."/>
            <person name="Ma J."/>
        </authorList>
    </citation>
    <scope>NUCLEOTIDE SEQUENCE [LARGE SCALE GENOMIC DNA]</scope>
    <source>
        <strain evidence="2">JCM 4823</strain>
    </source>
</reference>
<protein>
    <submittedName>
        <fullName evidence="1">Uncharacterized protein</fullName>
    </submittedName>
</protein>
<name>A0ABP5RY00_9ACTN</name>